<dbReference type="InterPro" id="IPR036625">
    <property type="entry name" value="E3-bd_dom_sf"/>
</dbReference>
<keyword evidence="6" id="KW-1185">Reference proteome</keyword>
<dbReference type="GO" id="GO:0016746">
    <property type="term" value="F:acyltransferase activity"/>
    <property type="evidence" value="ECO:0007669"/>
    <property type="project" value="InterPro"/>
</dbReference>
<dbReference type="RefSeq" id="WP_155841318.1">
    <property type="nucleotide sequence ID" value="NZ_BAAAIA010000007.1"/>
</dbReference>
<evidence type="ECO:0000259" key="4">
    <source>
        <dbReference type="Pfam" id="PF23359"/>
    </source>
</evidence>
<dbReference type="InterPro" id="IPR024412">
    <property type="entry name" value="Lsr2_dim_dom"/>
</dbReference>
<sequence length="107" mass="11598">MAKRVVETLIDDLDGSDADRTLSFAFDGDQYAIDLSSKNIEKFEAALAPYVGAARKTAGRGGASRRRGASAGGGDTKDAREWLRANGHQVSDRGRIPAPLMELYRNR</sequence>
<proteinExistence type="predicted"/>
<dbReference type="Pfam" id="PF11774">
    <property type="entry name" value="Lsr2"/>
    <property type="match status" value="1"/>
</dbReference>
<evidence type="ECO:0000313" key="5">
    <source>
        <dbReference type="EMBL" id="MUN06601.1"/>
    </source>
</evidence>
<comment type="caution">
    <text evidence="5">The sequence shown here is derived from an EMBL/GenBank/DDBJ whole genome shotgun (WGS) entry which is preliminary data.</text>
</comment>
<dbReference type="GO" id="GO:0003677">
    <property type="term" value="F:DNA binding"/>
    <property type="evidence" value="ECO:0007669"/>
    <property type="project" value="UniProtKB-KW"/>
</dbReference>
<feature type="domain" description="Lsr2 DNA-binding" evidence="4">
    <location>
        <begin position="73"/>
        <end position="105"/>
    </location>
</feature>
<evidence type="ECO:0000256" key="2">
    <source>
        <dbReference type="SAM" id="MobiDB-lite"/>
    </source>
</evidence>
<reference evidence="5 6" key="1">
    <citation type="submission" date="2019-11" db="EMBL/GenBank/DDBJ databases">
        <title>Agromyces kandeliae sp. nov., isolated from mangrove soil.</title>
        <authorList>
            <person name="Wang R."/>
        </authorList>
    </citation>
    <scope>NUCLEOTIDE SEQUENCE [LARGE SCALE GENOMIC DNA]</scope>
    <source>
        <strain evidence="5 6">JCM 11431</strain>
    </source>
</reference>
<evidence type="ECO:0000256" key="1">
    <source>
        <dbReference type="ARBA" id="ARBA00023125"/>
    </source>
</evidence>
<accession>A0A7C9HGV7</accession>
<name>A0A7C9HGV7_9MICO</name>
<dbReference type="Proteomes" id="UP000480122">
    <property type="component" value="Unassembled WGS sequence"/>
</dbReference>
<evidence type="ECO:0000313" key="6">
    <source>
        <dbReference type="Proteomes" id="UP000480122"/>
    </source>
</evidence>
<dbReference type="Gene3D" id="3.30.60.230">
    <property type="entry name" value="Lsr2, dimerization domain"/>
    <property type="match status" value="1"/>
</dbReference>
<dbReference type="InterPro" id="IPR042261">
    <property type="entry name" value="Lsr2-like_dimerization"/>
</dbReference>
<keyword evidence="1" id="KW-0238">DNA-binding</keyword>
<dbReference type="Pfam" id="PF23359">
    <property type="entry name" value="Lsr2_DNA-bd"/>
    <property type="match status" value="1"/>
</dbReference>
<feature type="region of interest" description="Disordered" evidence="2">
    <location>
        <begin position="55"/>
        <end position="94"/>
    </location>
</feature>
<dbReference type="OrthoDB" id="4113332at2"/>
<dbReference type="Gene3D" id="4.10.320.10">
    <property type="entry name" value="E3-binding domain"/>
    <property type="match status" value="1"/>
</dbReference>
<feature type="domain" description="Lsr2 dimerization" evidence="3">
    <location>
        <begin position="1"/>
        <end position="57"/>
    </location>
</feature>
<gene>
    <name evidence="5" type="ORF">GLX25_05645</name>
</gene>
<dbReference type="InterPro" id="IPR055370">
    <property type="entry name" value="Lsr2_DNA-bd"/>
</dbReference>
<organism evidence="5 6">
    <name type="scientific">Agromyces luteolus</name>
    <dbReference type="NCBI Taxonomy" id="88373"/>
    <lineage>
        <taxon>Bacteria</taxon>
        <taxon>Bacillati</taxon>
        <taxon>Actinomycetota</taxon>
        <taxon>Actinomycetes</taxon>
        <taxon>Micrococcales</taxon>
        <taxon>Microbacteriaceae</taxon>
        <taxon>Agromyces</taxon>
    </lineage>
</organism>
<dbReference type="AlphaFoldDB" id="A0A7C9HGV7"/>
<protein>
    <submittedName>
        <fullName evidence="5">Lsr2 family protein</fullName>
    </submittedName>
</protein>
<evidence type="ECO:0000259" key="3">
    <source>
        <dbReference type="Pfam" id="PF11774"/>
    </source>
</evidence>
<dbReference type="EMBL" id="WODA01000007">
    <property type="protein sequence ID" value="MUN06601.1"/>
    <property type="molecule type" value="Genomic_DNA"/>
</dbReference>